<comment type="caution">
    <text evidence="1">The sequence shown here is derived from an EMBL/GenBank/DDBJ whole genome shotgun (WGS) entry which is preliminary data.</text>
</comment>
<dbReference type="Pfam" id="PF03864">
    <property type="entry name" value="Phage_cap_E"/>
    <property type="match status" value="1"/>
</dbReference>
<accession>A0AA42GV07</accession>
<dbReference type="AlphaFoldDB" id="A0AA42GV07"/>
<dbReference type="EMBL" id="JAODYY010000001">
    <property type="protein sequence ID" value="MDH0123300.1"/>
    <property type="molecule type" value="Genomic_DNA"/>
</dbReference>
<evidence type="ECO:0000313" key="1">
    <source>
        <dbReference type="EMBL" id="MDH0123300.1"/>
    </source>
</evidence>
<name>A0AA42GV07_9HYPH</name>
<organism evidence="1 2">
    <name type="scientific">Brucella intermedia GD04153</name>
    <dbReference type="NCBI Taxonomy" id="2975438"/>
    <lineage>
        <taxon>Bacteria</taxon>
        <taxon>Pseudomonadati</taxon>
        <taxon>Pseudomonadota</taxon>
        <taxon>Alphaproteobacteria</taxon>
        <taxon>Hyphomicrobiales</taxon>
        <taxon>Brucellaceae</taxon>
        <taxon>Brucella/Ochrobactrum group</taxon>
        <taxon>Brucella</taxon>
    </lineage>
</organism>
<dbReference type="Proteomes" id="UP001158087">
    <property type="component" value="Unassembled WGS sequence"/>
</dbReference>
<evidence type="ECO:0000313" key="2">
    <source>
        <dbReference type="Proteomes" id="UP001158087"/>
    </source>
</evidence>
<proteinExistence type="predicted"/>
<gene>
    <name evidence="1" type="ORF">N7376_04790</name>
</gene>
<dbReference type="InterPro" id="IPR005564">
    <property type="entry name" value="Major_capsid_GpE"/>
</dbReference>
<reference evidence="1" key="1">
    <citation type="submission" date="2022-09" db="EMBL/GenBank/DDBJ databases">
        <title>Intensive care unit water sources are persistently colonized with multi-drug resistant bacteria and are the site of extensive horizontal gene transfer of antibiotic resistance genes.</title>
        <authorList>
            <person name="Diorio-Toth L."/>
        </authorList>
    </citation>
    <scope>NUCLEOTIDE SEQUENCE</scope>
    <source>
        <strain evidence="1">GD04153</strain>
    </source>
</reference>
<sequence length="334" mass="36839">MSNLANIFNSDLFSFTSLTSAVNLIPEKPHQLGEWFSWNAQGVNTTSIIVEELEGKLAVIPSAARGTIGKGQSNPKRNARSFIIPHYPHYDAIHAAEVQGVRAFGSSNEMETVEAKLAEKYVSMRANHDVTEEFAKAGAISGILRDADGSVIYDWHQEFKVARNTHDIDFSDASINVRDELISAKRKGEKAIGGTLLYSGWKLVCTPSIFSAITSHPSVKEAFDRWQDGAFLRADNRKGFMIADDIEVVSYHNNQVGAVEFISDGESYLVPNSSTLFQSRFAPADTLEAANTIGLPLYMMSEPMPFGRGVELATEQNAIYYAVLPRAIVRIKQK</sequence>
<protein>
    <submittedName>
        <fullName evidence="1">Major capsid protein</fullName>
    </submittedName>
</protein>